<accession>A0ABQ9IGL6</accession>
<comment type="caution">
    <text evidence="3">The sequence shown here is derived from an EMBL/GenBank/DDBJ whole genome shotgun (WGS) entry which is preliminary data.</text>
</comment>
<reference evidence="3 4" key="1">
    <citation type="submission" date="2023-02" db="EMBL/GenBank/DDBJ databases">
        <title>LHISI_Scaffold_Assembly.</title>
        <authorList>
            <person name="Stuart O.P."/>
            <person name="Cleave R."/>
            <person name="Magrath M.J.L."/>
            <person name="Mikheyev A.S."/>
        </authorList>
    </citation>
    <scope>NUCLEOTIDE SEQUENCE [LARGE SCALE GENOMIC DNA]</scope>
    <source>
        <strain evidence="3">Daus_M_001</strain>
        <tissue evidence="3">Leg muscle</tissue>
    </source>
</reference>
<feature type="domain" description="YqaJ viral recombinase" evidence="2">
    <location>
        <begin position="23"/>
        <end position="124"/>
    </location>
</feature>
<dbReference type="Proteomes" id="UP001159363">
    <property type="component" value="Chromosome 1"/>
</dbReference>
<sequence>MNENRKAIEENTRGQSSYRERKEQRCKRITASFFGKICKMKPTTSCASKIKKIRYNVFKGNLNSSWDLEKEGEARSQYAEENNISVHACGLLEDEEFPYLGASPDGLIRDDAVLEVKFIYVHIQGFLHIPKREYCYFVWSSTGMIHENFYFNCLSEIIDSRHARKLAIREPKFFYKAQESH</sequence>
<evidence type="ECO:0000259" key="2">
    <source>
        <dbReference type="Pfam" id="PF09588"/>
    </source>
</evidence>
<evidence type="ECO:0000313" key="3">
    <source>
        <dbReference type="EMBL" id="KAJ8895612.1"/>
    </source>
</evidence>
<dbReference type="InterPro" id="IPR051703">
    <property type="entry name" value="NF-kappa-B_Signaling_Reg"/>
</dbReference>
<keyword evidence="4" id="KW-1185">Reference proteome</keyword>
<dbReference type="SUPFAM" id="SSF52980">
    <property type="entry name" value="Restriction endonuclease-like"/>
    <property type="match status" value="1"/>
</dbReference>
<dbReference type="InterPro" id="IPR019080">
    <property type="entry name" value="YqaJ_viral_recombinase"/>
</dbReference>
<evidence type="ECO:0000256" key="1">
    <source>
        <dbReference type="SAM" id="MobiDB-lite"/>
    </source>
</evidence>
<name>A0ABQ9IGL6_9NEOP</name>
<proteinExistence type="predicted"/>
<dbReference type="Gene3D" id="3.90.320.10">
    <property type="match status" value="1"/>
</dbReference>
<evidence type="ECO:0000313" key="4">
    <source>
        <dbReference type="Proteomes" id="UP001159363"/>
    </source>
</evidence>
<dbReference type="PANTHER" id="PTHR46609:SF8">
    <property type="entry name" value="YQAJ VIRAL RECOMBINASE DOMAIN-CONTAINING PROTEIN"/>
    <property type="match status" value="1"/>
</dbReference>
<dbReference type="InterPro" id="IPR011335">
    <property type="entry name" value="Restrct_endonuc-II-like"/>
</dbReference>
<protein>
    <recommendedName>
        <fullName evidence="2">YqaJ viral recombinase domain-containing protein</fullName>
    </recommendedName>
</protein>
<gene>
    <name evidence="3" type="ORF">PR048_000948</name>
</gene>
<dbReference type="CDD" id="cd22343">
    <property type="entry name" value="PDDEXK_lambda_exonuclease-like"/>
    <property type="match status" value="1"/>
</dbReference>
<feature type="non-terminal residue" evidence="3">
    <location>
        <position position="181"/>
    </location>
</feature>
<dbReference type="EMBL" id="JARBHB010000001">
    <property type="protein sequence ID" value="KAJ8895612.1"/>
    <property type="molecule type" value="Genomic_DNA"/>
</dbReference>
<dbReference type="PANTHER" id="PTHR46609">
    <property type="entry name" value="EXONUCLEASE, PHAGE-TYPE/RECB, C-TERMINAL DOMAIN-CONTAINING PROTEIN"/>
    <property type="match status" value="1"/>
</dbReference>
<dbReference type="Pfam" id="PF09588">
    <property type="entry name" value="YqaJ"/>
    <property type="match status" value="1"/>
</dbReference>
<feature type="region of interest" description="Disordered" evidence="1">
    <location>
        <begin position="1"/>
        <end position="21"/>
    </location>
</feature>
<organism evidence="3 4">
    <name type="scientific">Dryococelus australis</name>
    <dbReference type="NCBI Taxonomy" id="614101"/>
    <lineage>
        <taxon>Eukaryota</taxon>
        <taxon>Metazoa</taxon>
        <taxon>Ecdysozoa</taxon>
        <taxon>Arthropoda</taxon>
        <taxon>Hexapoda</taxon>
        <taxon>Insecta</taxon>
        <taxon>Pterygota</taxon>
        <taxon>Neoptera</taxon>
        <taxon>Polyneoptera</taxon>
        <taxon>Phasmatodea</taxon>
        <taxon>Verophasmatodea</taxon>
        <taxon>Anareolatae</taxon>
        <taxon>Phasmatidae</taxon>
        <taxon>Eurycanthinae</taxon>
        <taxon>Dryococelus</taxon>
    </lineage>
</organism>
<dbReference type="InterPro" id="IPR011604">
    <property type="entry name" value="PDDEXK-like_dom_sf"/>
</dbReference>